<protein>
    <submittedName>
        <fullName evidence="1">Nicotianamine synthase-like</fullName>
    </submittedName>
</protein>
<reference evidence="1" key="1">
    <citation type="submission" date="2019-09" db="EMBL/GenBank/DDBJ databases">
        <title>Draft genome information of white flower Hibiscus syriacus.</title>
        <authorList>
            <person name="Kim Y.-M."/>
        </authorList>
    </citation>
    <scope>NUCLEOTIDE SEQUENCE [LARGE SCALE GENOMIC DNA]</scope>
    <source>
        <strain evidence="1">YM2019G1</strain>
    </source>
</reference>
<dbReference type="Proteomes" id="UP000436088">
    <property type="component" value="Unassembled WGS sequence"/>
</dbReference>
<dbReference type="PANTHER" id="PTHR35702:SF1">
    <property type="entry name" value="EXPRESSED PROTEIN"/>
    <property type="match status" value="1"/>
</dbReference>
<dbReference type="InterPro" id="IPR010683">
    <property type="entry name" value="DUF1262"/>
</dbReference>
<gene>
    <name evidence="1" type="ORF">F3Y22_tig00111498pilonHSYRG00022</name>
</gene>
<dbReference type="Pfam" id="PF06880">
    <property type="entry name" value="DUF1262"/>
    <property type="match status" value="1"/>
</dbReference>
<accession>A0A6A2XQG1</accession>
<evidence type="ECO:0000313" key="2">
    <source>
        <dbReference type="Proteomes" id="UP000436088"/>
    </source>
</evidence>
<sequence>MRSARVEKAKLLAMDKALNDAMSQGVPFKDAKKQAEKVGKKAAKLASEQTDRITGPIITSGWDFFEAVYYGGSFPEGAFRGQGMLLGSYGGGFFGEQLFGRLGYLLGSQFGGWVGGRIGLMVHDVAVGLDFDAVRRYSLFIPVLGQPLPSNRYYIIHGNGKYKGLPCQCATEDDESLCCSGRFIPDMKPKPFDHRDESQQFEICSTARDCFIAKPSVPHGLPPRFLSSGTNVIVRIWYTPFMFVKDHSLRVQIETTLFYNMTLERLWEKIHSSEKNDGMWRKDLVELSGSRGMRWLEESVGWVDGAKVVEIGSDGGVEGSRGMADEEGQGIFNKGLYKKLSVPSNTMLLDTDLDLGKNSSSIPIGQRDCKAKFGGFGGDELVGVDRAERVVISVAGGGGHQIYGCSPTNISL</sequence>
<name>A0A6A2XQG1_HIBSY</name>
<keyword evidence="2" id="KW-1185">Reference proteome</keyword>
<proteinExistence type="predicted"/>
<dbReference type="AlphaFoldDB" id="A0A6A2XQG1"/>
<dbReference type="PANTHER" id="PTHR35702">
    <property type="entry name" value="EXPRESSED PROTEIN"/>
    <property type="match status" value="1"/>
</dbReference>
<evidence type="ECO:0000313" key="1">
    <source>
        <dbReference type="EMBL" id="KAE8677782.1"/>
    </source>
</evidence>
<organism evidence="1 2">
    <name type="scientific">Hibiscus syriacus</name>
    <name type="common">Rose of Sharon</name>
    <dbReference type="NCBI Taxonomy" id="106335"/>
    <lineage>
        <taxon>Eukaryota</taxon>
        <taxon>Viridiplantae</taxon>
        <taxon>Streptophyta</taxon>
        <taxon>Embryophyta</taxon>
        <taxon>Tracheophyta</taxon>
        <taxon>Spermatophyta</taxon>
        <taxon>Magnoliopsida</taxon>
        <taxon>eudicotyledons</taxon>
        <taxon>Gunneridae</taxon>
        <taxon>Pentapetalae</taxon>
        <taxon>rosids</taxon>
        <taxon>malvids</taxon>
        <taxon>Malvales</taxon>
        <taxon>Malvaceae</taxon>
        <taxon>Malvoideae</taxon>
        <taxon>Hibiscus</taxon>
    </lineage>
</organism>
<comment type="caution">
    <text evidence="1">The sequence shown here is derived from an EMBL/GenBank/DDBJ whole genome shotgun (WGS) entry which is preliminary data.</text>
</comment>
<dbReference type="EMBL" id="VEPZ02001353">
    <property type="protein sequence ID" value="KAE8677782.1"/>
    <property type="molecule type" value="Genomic_DNA"/>
</dbReference>